<dbReference type="EMBL" id="VAHF01000012">
    <property type="protein sequence ID" value="TXG48539.1"/>
    <property type="molecule type" value="Genomic_DNA"/>
</dbReference>
<evidence type="ECO:0000313" key="2">
    <source>
        <dbReference type="EMBL" id="TXG48539.1"/>
    </source>
</evidence>
<organism evidence="2 3">
    <name type="scientific">Acer yangbiense</name>
    <dbReference type="NCBI Taxonomy" id="1000413"/>
    <lineage>
        <taxon>Eukaryota</taxon>
        <taxon>Viridiplantae</taxon>
        <taxon>Streptophyta</taxon>
        <taxon>Embryophyta</taxon>
        <taxon>Tracheophyta</taxon>
        <taxon>Spermatophyta</taxon>
        <taxon>Magnoliopsida</taxon>
        <taxon>eudicotyledons</taxon>
        <taxon>Gunneridae</taxon>
        <taxon>Pentapetalae</taxon>
        <taxon>rosids</taxon>
        <taxon>malvids</taxon>
        <taxon>Sapindales</taxon>
        <taxon>Sapindaceae</taxon>
        <taxon>Hippocastanoideae</taxon>
        <taxon>Acereae</taxon>
        <taxon>Acer</taxon>
    </lineage>
</organism>
<dbReference type="NCBIfam" id="TIGR01640">
    <property type="entry name" value="F_box_assoc_1"/>
    <property type="match status" value="1"/>
</dbReference>
<dbReference type="InterPro" id="IPR017451">
    <property type="entry name" value="F-box-assoc_interact_dom"/>
</dbReference>
<sequence length="288" mass="34009">MKDLSFQVLDSQFPIHGEELIGPYDGLFVVWHRGYNRIYLWNIATRETRALPKYGFGYPHSYGCGYDPLSDGYKLVYLRLFSREYENDNSLDSYVSLYSFNNDSWRYLQVPELRHYFWADYSCNNSCLNGVCYWLAMRDEIVILSFDISSEKFQEINLREYGINLPIDSLHRSSLEVVNDSLYLLTFKYNLSEEEFTIWMMRDGCWTIRFTRTDHFCFSDLVGYWKNDTVFKCGPILLDLNSNEQMELGIPVSIATVVYRYNESLVSIKIENDFSKVFDIPWHVLGVI</sequence>
<gene>
    <name evidence="2" type="ORF">EZV62_024414</name>
</gene>
<accession>A0A5C7GVJ2</accession>
<dbReference type="PANTHER" id="PTHR31672">
    <property type="entry name" value="BNACNNG10540D PROTEIN"/>
    <property type="match status" value="1"/>
</dbReference>
<dbReference type="PANTHER" id="PTHR31672:SF13">
    <property type="entry name" value="F-BOX PROTEIN CPR30-LIKE"/>
    <property type="match status" value="1"/>
</dbReference>
<name>A0A5C7GVJ2_9ROSI</name>
<dbReference type="InterPro" id="IPR006527">
    <property type="entry name" value="F-box-assoc_dom_typ1"/>
</dbReference>
<dbReference type="AlphaFoldDB" id="A0A5C7GVJ2"/>
<keyword evidence="3" id="KW-1185">Reference proteome</keyword>
<reference evidence="3" key="1">
    <citation type="journal article" date="2019" name="Gigascience">
        <title>De novo genome assembly of the endangered Acer yangbiense, a plant species with extremely small populations endemic to Yunnan Province, China.</title>
        <authorList>
            <person name="Yang J."/>
            <person name="Wariss H.M."/>
            <person name="Tao L."/>
            <person name="Zhang R."/>
            <person name="Yun Q."/>
            <person name="Hollingsworth P."/>
            <person name="Dao Z."/>
            <person name="Luo G."/>
            <person name="Guo H."/>
            <person name="Ma Y."/>
            <person name="Sun W."/>
        </authorList>
    </citation>
    <scope>NUCLEOTIDE SEQUENCE [LARGE SCALE GENOMIC DNA]</scope>
    <source>
        <strain evidence="3">cv. Malutang</strain>
    </source>
</reference>
<dbReference type="SUPFAM" id="SSF50965">
    <property type="entry name" value="Galactose oxidase, central domain"/>
    <property type="match status" value="1"/>
</dbReference>
<dbReference type="Proteomes" id="UP000323000">
    <property type="component" value="Chromosome 12"/>
</dbReference>
<proteinExistence type="predicted"/>
<comment type="caution">
    <text evidence="2">The sequence shown here is derived from an EMBL/GenBank/DDBJ whole genome shotgun (WGS) entry which is preliminary data.</text>
</comment>
<protein>
    <recommendedName>
        <fullName evidence="1">F-box associated beta-propeller type 1 domain-containing protein</fullName>
    </recommendedName>
</protein>
<feature type="domain" description="F-box associated beta-propeller type 1" evidence="1">
    <location>
        <begin position="24"/>
        <end position="202"/>
    </location>
</feature>
<dbReference type="InterPro" id="IPR011043">
    <property type="entry name" value="Gal_Oxase/kelch_b-propeller"/>
</dbReference>
<dbReference type="OrthoDB" id="1867629at2759"/>
<evidence type="ECO:0000259" key="1">
    <source>
        <dbReference type="Pfam" id="PF07734"/>
    </source>
</evidence>
<dbReference type="InterPro" id="IPR050796">
    <property type="entry name" value="SCF_F-box_component"/>
</dbReference>
<evidence type="ECO:0000313" key="3">
    <source>
        <dbReference type="Proteomes" id="UP000323000"/>
    </source>
</evidence>
<dbReference type="Pfam" id="PF07734">
    <property type="entry name" value="FBA_1"/>
    <property type="match status" value="1"/>
</dbReference>